<evidence type="ECO:0000313" key="3">
    <source>
        <dbReference type="Proteomes" id="UP001597032"/>
    </source>
</evidence>
<dbReference type="EMBL" id="JBHTIC010000005">
    <property type="protein sequence ID" value="MFD0761224.1"/>
    <property type="molecule type" value="Genomic_DNA"/>
</dbReference>
<gene>
    <name evidence="2" type="ORF">ACFQZW_03945</name>
</gene>
<keyword evidence="1" id="KW-0732">Signal</keyword>
<name>A0ABW2Z5J6_9FLAO</name>
<dbReference type="RefSeq" id="WP_298264920.1">
    <property type="nucleotide sequence ID" value="NZ_JBHTIC010000005.1"/>
</dbReference>
<evidence type="ECO:0000313" key="2">
    <source>
        <dbReference type="EMBL" id="MFD0761224.1"/>
    </source>
</evidence>
<sequence length="202" mass="23345">MKKLIILLVYLFFTTENFAQMISNIDQISPFHDNLAAVKKDGKWGFINNDGVLVIDYRDDLVLSNLPDANFLYPVFKDGRCLIKKLVDNKYFFGYINRLGETVVNHQFLNATNFFNGYAIIVQFTNDTIGYNKVLKKAVIANKIEEYIINTNGDKEAYLYNIRTYIPSELTIQLPPSIRSKFIAPNLVAVKKDDYTWSIYKL</sequence>
<feature type="chain" id="PRO_5046951116" evidence="1">
    <location>
        <begin position="20"/>
        <end position="202"/>
    </location>
</feature>
<proteinExistence type="predicted"/>
<dbReference type="Proteomes" id="UP001597032">
    <property type="component" value="Unassembled WGS sequence"/>
</dbReference>
<accession>A0ABW2Z5J6</accession>
<evidence type="ECO:0000256" key="1">
    <source>
        <dbReference type="SAM" id="SignalP"/>
    </source>
</evidence>
<dbReference type="InterPro" id="IPR032774">
    <property type="entry name" value="WG_beta_rep"/>
</dbReference>
<protein>
    <submittedName>
        <fullName evidence="2">WG repeat-containing protein</fullName>
    </submittedName>
</protein>
<dbReference type="Pfam" id="PF14903">
    <property type="entry name" value="WG_beta_rep"/>
    <property type="match status" value="2"/>
</dbReference>
<reference evidence="3" key="1">
    <citation type="journal article" date="2019" name="Int. J. Syst. Evol. Microbiol.">
        <title>The Global Catalogue of Microorganisms (GCM) 10K type strain sequencing project: providing services to taxonomists for standard genome sequencing and annotation.</title>
        <authorList>
            <consortium name="The Broad Institute Genomics Platform"/>
            <consortium name="The Broad Institute Genome Sequencing Center for Infectious Disease"/>
            <person name="Wu L."/>
            <person name="Ma J."/>
        </authorList>
    </citation>
    <scope>NUCLEOTIDE SEQUENCE [LARGE SCALE GENOMIC DNA]</scope>
    <source>
        <strain evidence="3">CCUG 60022</strain>
    </source>
</reference>
<feature type="signal peptide" evidence="1">
    <location>
        <begin position="1"/>
        <end position="19"/>
    </location>
</feature>
<comment type="caution">
    <text evidence="2">The sequence shown here is derived from an EMBL/GenBank/DDBJ whole genome shotgun (WGS) entry which is preliminary data.</text>
</comment>
<organism evidence="2 3">
    <name type="scientific">Lutibacter aestuarii</name>
    <dbReference type="NCBI Taxonomy" id="861111"/>
    <lineage>
        <taxon>Bacteria</taxon>
        <taxon>Pseudomonadati</taxon>
        <taxon>Bacteroidota</taxon>
        <taxon>Flavobacteriia</taxon>
        <taxon>Flavobacteriales</taxon>
        <taxon>Flavobacteriaceae</taxon>
        <taxon>Lutibacter</taxon>
    </lineage>
</organism>
<keyword evidence="3" id="KW-1185">Reference proteome</keyword>